<keyword evidence="1" id="KW-0597">Phosphoprotein</keyword>
<dbReference type="Gene3D" id="2.40.50.1020">
    <property type="entry name" value="LytTr DNA-binding domain"/>
    <property type="match status" value="1"/>
</dbReference>
<dbReference type="EMBL" id="JAEHFY010000002">
    <property type="protein sequence ID" value="MBK0381737.1"/>
    <property type="molecule type" value="Genomic_DNA"/>
</dbReference>
<evidence type="ECO:0000313" key="5">
    <source>
        <dbReference type="Proteomes" id="UP000660024"/>
    </source>
</evidence>
<dbReference type="Gene3D" id="3.40.50.2300">
    <property type="match status" value="1"/>
</dbReference>
<dbReference type="PANTHER" id="PTHR37299">
    <property type="entry name" value="TRANSCRIPTIONAL REGULATOR-RELATED"/>
    <property type="match status" value="1"/>
</dbReference>
<dbReference type="Pfam" id="PF04397">
    <property type="entry name" value="LytTR"/>
    <property type="match status" value="1"/>
</dbReference>
<dbReference type="SMART" id="SM00850">
    <property type="entry name" value="LytTR"/>
    <property type="match status" value="1"/>
</dbReference>
<protein>
    <submittedName>
        <fullName evidence="4">Response regulator transcription factor</fullName>
    </submittedName>
</protein>
<accession>A0ABS1BFV4</accession>
<dbReference type="SUPFAM" id="SSF52172">
    <property type="entry name" value="CheY-like"/>
    <property type="match status" value="1"/>
</dbReference>
<dbReference type="InterPro" id="IPR011006">
    <property type="entry name" value="CheY-like_superfamily"/>
</dbReference>
<sequence length="241" mass="27300">MIKAIILDDELRGSNLLAHKLGRFSSAIRVIANFNDPIVALDAIKELKPDVLFLDVEMPNLNGFQFLEHLGAFNFEVIFVTAYHSYTLEALRVNALDYLMKPIDEDELELAISRLIKKTNEREANKKDSPEPANKLIRVALPTAEGVHLVKKAEIVLVEAMNNYSIFHLSGGRKIVISKTLKEFEQKLSDSFFIRINRSNIVNLDYVIKYKRGDGGTLELIDGKEIEVSAQKKEELLAKLF</sequence>
<dbReference type="PROSITE" id="PS50930">
    <property type="entry name" value="HTH_LYTTR"/>
    <property type="match status" value="1"/>
</dbReference>
<evidence type="ECO:0000259" key="2">
    <source>
        <dbReference type="PROSITE" id="PS50110"/>
    </source>
</evidence>
<evidence type="ECO:0000256" key="1">
    <source>
        <dbReference type="PROSITE-ProRule" id="PRU00169"/>
    </source>
</evidence>
<feature type="domain" description="Response regulatory" evidence="2">
    <location>
        <begin position="3"/>
        <end position="116"/>
    </location>
</feature>
<comment type="caution">
    <text evidence="4">The sequence shown here is derived from an EMBL/GenBank/DDBJ whole genome shotgun (WGS) entry which is preliminary data.</text>
</comment>
<dbReference type="PROSITE" id="PS50110">
    <property type="entry name" value="RESPONSE_REGULATORY"/>
    <property type="match status" value="1"/>
</dbReference>
<dbReference type="InterPro" id="IPR007492">
    <property type="entry name" value="LytTR_DNA-bd_dom"/>
</dbReference>
<dbReference type="InterPro" id="IPR046947">
    <property type="entry name" value="LytR-like"/>
</dbReference>
<dbReference type="Proteomes" id="UP000660024">
    <property type="component" value="Unassembled WGS sequence"/>
</dbReference>
<keyword evidence="5" id="KW-1185">Reference proteome</keyword>
<gene>
    <name evidence="4" type="ORF">I5M32_02085</name>
</gene>
<dbReference type="PANTHER" id="PTHR37299:SF1">
    <property type="entry name" value="STAGE 0 SPORULATION PROTEIN A HOMOLOG"/>
    <property type="match status" value="1"/>
</dbReference>
<name>A0ABS1BFV4_9SPHI</name>
<dbReference type="RefSeq" id="WP_200584517.1">
    <property type="nucleotide sequence ID" value="NZ_JAEHFY010000002.1"/>
</dbReference>
<dbReference type="InterPro" id="IPR001789">
    <property type="entry name" value="Sig_transdc_resp-reg_receiver"/>
</dbReference>
<organism evidence="4 5">
    <name type="scientific">Pedobacter segetis</name>
    <dbReference type="NCBI Taxonomy" id="2793069"/>
    <lineage>
        <taxon>Bacteria</taxon>
        <taxon>Pseudomonadati</taxon>
        <taxon>Bacteroidota</taxon>
        <taxon>Sphingobacteriia</taxon>
        <taxon>Sphingobacteriales</taxon>
        <taxon>Sphingobacteriaceae</taxon>
        <taxon>Pedobacter</taxon>
    </lineage>
</organism>
<reference evidence="4 5" key="1">
    <citation type="submission" date="2020-12" db="EMBL/GenBank/DDBJ databases">
        <title>Bacterial novel species Pedobacter sp. SD-b isolated from soil.</title>
        <authorList>
            <person name="Jung H.-Y."/>
        </authorList>
    </citation>
    <scope>NUCLEOTIDE SEQUENCE [LARGE SCALE GENOMIC DNA]</scope>
    <source>
        <strain evidence="4 5">SD-b</strain>
    </source>
</reference>
<evidence type="ECO:0000259" key="3">
    <source>
        <dbReference type="PROSITE" id="PS50930"/>
    </source>
</evidence>
<proteinExistence type="predicted"/>
<evidence type="ECO:0000313" key="4">
    <source>
        <dbReference type="EMBL" id="MBK0381737.1"/>
    </source>
</evidence>
<feature type="modified residue" description="4-aspartylphosphate" evidence="1">
    <location>
        <position position="55"/>
    </location>
</feature>
<dbReference type="Pfam" id="PF00072">
    <property type="entry name" value="Response_reg"/>
    <property type="match status" value="1"/>
</dbReference>
<dbReference type="SMART" id="SM00448">
    <property type="entry name" value="REC"/>
    <property type="match status" value="1"/>
</dbReference>
<feature type="domain" description="HTH LytTR-type" evidence="3">
    <location>
        <begin position="139"/>
        <end position="241"/>
    </location>
</feature>